<dbReference type="EMBL" id="CM055729">
    <property type="protein sequence ID" value="KAJ8014686.1"/>
    <property type="molecule type" value="Genomic_DNA"/>
</dbReference>
<accession>A0ACC2HFL7</accession>
<gene>
    <name evidence="1" type="ORF">DPEC_G00018230</name>
</gene>
<sequence length="547" mass="61347">MTRLHQLLISILILLICFYVFFAYQYNQSLLNFSHSNNLIFNHTAFSSHCTGETNSTFIAVSDPLISAEEWASLAKDLMWQLPPKAFSTTEATDATKCTFSIVNPGSNHTVGGFVDVSVKARDAQARDKTYGGDFFQAKLYNTELKASTYGAVTDHCNGTYTVRLTLLWSGPAKVSIRLIHSSEAVQVLRRQREQDPDKVYFLGHFTEGDKHETAICNAQKSSRLVGDGKQCCCDHKDPDTGEHWWCQRPSSLPCHTLTYHSMGGYQAVLSGSEKTLLKSSTDIVVPGEEHINVQSQITENLSQRKCLPGVQTPVPAGFYLQDRWISLVCDSKTFSSSKQLSACLNDKQILMMGDSTLRQWFEYLEKSVPTLTRLDLHTSSKSGPFEAVDTQSNTRIIWRAHGLPIRTDKTPLADLHYIAKELDSMAGGPHSVVVFTIWAHFTTYPLAMYAHRLAVIRRAVEALLRRSPATLVVIKSANTGYKDVYGSDWLSWQLDLALKEIFRDLPVVLIDVWQMTSCHYSPDNIHPPPIVIQNEVDLFLSFVCPP</sequence>
<evidence type="ECO:0000313" key="2">
    <source>
        <dbReference type="Proteomes" id="UP001157502"/>
    </source>
</evidence>
<dbReference type="Proteomes" id="UP001157502">
    <property type="component" value="Chromosome 2"/>
</dbReference>
<reference evidence="1" key="1">
    <citation type="submission" date="2021-05" db="EMBL/GenBank/DDBJ databases">
        <authorList>
            <person name="Pan Q."/>
            <person name="Jouanno E."/>
            <person name="Zahm M."/>
            <person name="Klopp C."/>
            <person name="Cabau C."/>
            <person name="Louis A."/>
            <person name="Berthelot C."/>
            <person name="Parey E."/>
            <person name="Roest Crollius H."/>
            <person name="Montfort J."/>
            <person name="Robinson-Rechavi M."/>
            <person name="Bouchez O."/>
            <person name="Lampietro C."/>
            <person name="Lopez Roques C."/>
            <person name="Donnadieu C."/>
            <person name="Postlethwait J."/>
            <person name="Bobe J."/>
            <person name="Dillon D."/>
            <person name="Chandos A."/>
            <person name="von Hippel F."/>
            <person name="Guiguen Y."/>
        </authorList>
    </citation>
    <scope>NUCLEOTIDE SEQUENCE</scope>
    <source>
        <strain evidence="1">YG-Jan2019</strain>
    </source>
</reference>
<keyword evidence="2" id="KW-1185">Reference proteome</keyword>
<comment type="caution">
    <text evidence="1">The sequence shown here is derived from an EMBL/GenBank/DDBJ whole genome shotgun (WGS) entry which is preliminary data.</text>
</comment>
<organism evidence="1 2">
    <name type="scientific">Dallia pectoralis</name>
    <name type="common">Alaska blackfish</name>
    <dbReference type="NCBI Taxonomy" id="75939"/>
    <lineage>
        <taxon>Eukaryota</taxon>
        <taxon>Metazoa</taxon>
        <taxon>Chordata</taxon>
        <taxon>Craniata</taxon>
        <taxon>Vertebrata</taxon>
        <taxon>Euteleostomi</taxon>
        <taxon>Actinopterygii</taxon>
        <taxon>Neopterygii</taxon>
        <taxon>Teleostei</taxon>
        <taxon>Protacanthopterygii</taxon>
        <taxon>Esociformes</taxon>
        <taxon>Umbridae</taxon>
        <taxon>Dallia</taxon>
    </lineage>
</organism>
<evidence type="ECO:0000313" key="1">
    <source>
        <dbReference type="EMBL" id="KAJ8014686.1"/>
    </source>
</evidence>
<protein>
    <submittedName>
        <fullName evidence="1">Uncharacterized protein</fullName>
    </submittedName>
</protein>
<name>A0ACC2HFL7_DALPE</name>
<proteinExistence type="predicted"/>